<organism evidence="4 5">
    <name type="scientific">Neiella litorisoli</name>
    <dbReference type="NCBI Taxonomy" id="2771431"/>
    <lineage>
        <taxon>Bacteria</taxon>
        <taxon>Pseudomonadati</taxon>
        <taxon>Pseudomonadota</taxon>
        <taxon>Gammaproteobacteria</taxon>
        <taxon>Alteromonadales</taxon>
        <taxon>Echinimonadaceae</taxon>
        <taxon>Neiella</taxon>
    </lineage>
</organism>
<evidence type="ECO:0000313" key="4">
    <source>
        <dbReference type="EMBL" id="MBD1387897.1"/>
    </source>
</evidence>
<proteinExistence type="predicted"/>
<reference evidence="4" key="1">
    <citation type="submission" date="2020-09" db="EMBL/GenBank/DDBJ databases">
        <title>A novel bacterium of genus Neiella, isolated from South China Sea.</title>
        <authorList>
            <person name="Huang H."/>
            <person name="Mo K."/>
            <person name="Hu Y."/>
        </authorList>
    </citation>
    <scope>NUCLEOTIDE SEQUENCE</scope>
    <source>
        <strain evidence="4">HB171785</strain>
    </source>
</reference>
<dbReference type="AlphaFoldDB" id="A0A8J6QGI7"/>
<protein>
    <submittedName>
        <fullName evidence="4">SPOR domain-containing protein</fullName>
    </submittedName>
</protein>
<evidence type="ECO:0000313" key="5">
    <source>
        <dbReference type="Proteomes" id="UP000638014"/>
    </source>
</evidence>
<evidence type="ECO:0000256" key="1">
    <source>
        <dbReference type="SAM" id="MobiDB-lite"/>
    </source>
</evidence>
<feature type="region of interest" description="Disordered" evidence="1">
    <location>
        <begin position="67"/>
        <end position="89"/>
    </location>
</feature>
<dbReference type="PROSITE" id="PS51724">
    <property type="entry name" value="SPOR"/>
    <property type="match status" value="1"/>
</dbReference>
<keyword evidence="2" id="KW-0812">Transmembrane</keyword>
<evidence type="ECO:0000259" key="3">
    <source>
        <dbReference type="PROSITE" id="PS51724"/>
    </source>
</evidence>
<dbReference type="Gene3D" id="3.30.70.1070">
    <property type="entry name" value="Sporulation related repeat"/>
    <property type="match status" value="1"/>
</dbReference>
<gene>
    <name evidence="4" type="ORF">IC617_00505</name>
</gene>
<feature type="compositionally biased region" description="Polar residues" evidence="1">
    <location>
        <begin position="19"/>
        <end position="31"/>
    </location>
</feature>
<dbReference type="GO" id="GO:0042834">
    <property type="term" value="F:peptidoglycan binding"/>
    <property type="evidence" value="ECO:0007669"/>
    <property type="project" value="InterPro"/>
</dbReference>
<dbReference type="EMBL" id="JACXAF010000001">
    <property type="protein sequence ID" value="MBD1387897.1"/>
    <property type="molecule type" value="Genomic_DNA"/>
</dbReference>
<dbReference type="PANTHER" id="PTHR38687:SF2">
    <property type="entry name" value="CELL DIVISION PROTEIN FTSN"/>
    <property type="match status" value="1"/>
</dbReference>
<keyword evidence="2" id="KW-1133">Transmembrane helix</keyword>
<dbReference type="InterPro" id="IPR036680">
    <property type="entry name" value="SPOR-like_sf"/>
</dbReference>
<dbReference type="PANTHER" id="PTHR38687">
    <property type="entry name" value="CELL DIVISION PROTEIN DEDD-RELATED"/>
    <property type="match status" value="1"/>
</dbReference>
<feature type="domain" description="SPOR" evidence="3">
    <location>
        <begin position="114"/>
        <end position="193"/>
    </location>
</feature>
<keyword evidence="2" id="KW-0472">Membrane</keyword>
<feature type="compositionally biased region" description="Polar residues" evidence="1">
    <location>
        <begin position="71"/>
        <end position="81"/>
    </location>
</feature>
<feature type="transmembrane region" description="Helical" evidence="2">
    <location>
        <begin position="41"/>
        <end position="58"/>
    </location>
</feature>
<feature type="compositionally biased region" description="Basic residues" evidence="1">
    <location>
        <begin position="8"/>
        <end position="17"/>
    </location>
</feature>
<sequence>MPRDYAKRKPAPKKKPARSNSRNTPRANQARGNGAQVQLPWVRLVIIVALIAAFGYGLSQIKGSAERVEQQPAQEQHSTTSKPAEAIPEKPEERWSFIEELETKEVEVDVPEAPEQTRPYLMQCGSFRLQSQAEELKAKIAFQGLSSEVRRAEGSNGVWYKVILGPYKTKRLAEKDRHALQRASVRGCKIWYW</sequence>
<accession>A0A8J6QGI7</accession>
<evidence type="ECO:0000256" key="2">
    <source>
        <dbReference type="SAM" id="Phobius"/>
    </source>
</evidence>
<dbReference type="Proteomes" id="UP000638014">
    <property type="component" value="Unassembled WGS sequence"/>
</dbReference>
<dbReference type="RefSeq" id="WP_191143031.1">
    <property type="nucleotide sequence ID" value="NZ_JACXAF010000001.1"/>
</dbReference>
<keyword evidence="5" id="KW-1185">Reference proteome</keyword>
<dbReference type="InterPro" id="IPR007730">
    <property type="entry name" value="SPOR-like_dom"/>
</dbReference>
<feature type="region of interest" description="Disordered" evidence="1">
    <location>
        <begin position="1"/>
        <end position="34"/>
    </location>
</feature>
<name>A0A8J6QGI7_9GAMM</name>
<dbReference type="Pfam" id="PF05036">
    <property type="entry name" value="SPOR"/>
    <property type="match status" value="1"/>
</dbReference>
<comment type="caution">
    <text evidence="4">The sequence shown here is derived from an EMBL/GenBank/DDBJ whole genome shotgun (WGS) entry which is preliminary data.</text>
</comment>
<dbReference type="InterPro" id="IPR052521">
    <property type="entry name" value="Cell_div_SPOR-domain"/>
</dbReference>
<dbReference type="SUPFAM" id="SSF110997">
    <property type="entry name" value="Sporulation related repeat"/>
    <property type="match status" value="1"/>
</dbReference>